<dbReference type="WBParaSite" id="HCON_00137450-00001">
    <property type="protein sequence ID" value="HCON_00137450-00001"/>
    <property type="gene ID" value="HCON_00137450"/>
</dbReference>
<dbReference type="PANTHER" id="PTHR47368:SF2">
    <property type="entry name" value="PID DOMAIN-CONTAINING PROTEIN"/>
    <property type="match status" value="1"/>
</dbReference>
<evidence type="ECO:0000256" key="2">
    <source>
        <dbReference type="ARBA" id="ARBA00022553"/>
    </source>
</evidence>
<dbReference type="SMART" id="SM00462">
    <property type="entry name" value="PTB"/>
    <property type="match status" value="1"/>
</dbReference>
<feature type="domain" description="PID" evidence="4">
    <location>
        <begin position="120"/>
        <end position="246"/>
    </location>
</feature>
<dbReference type="Pfam" id="PF00640">
    <property type="entry name" value="PID"/>
    <property type="match status" value="1"/>
</dbReference>
<dbReference type="CDD" id="cd01268">
    <property type="entry name" value="PTB_Numb"/>
    <property type="match status" value="1"/>
</dbReference>
<dbReference type="PANTHER" id="PTHR47368">
    <property type="entry name" value="NUMB"/>
    <property type="match status" value="1"/>
</dbReference>
<feature type="compositionally biased region" description="Polar residues" evidence="3">
    <location>
        <begin position="480"/>
        <end position="497"/>
    </location>
</feature>
<name>A0A7I4YS69_HAECO</name>
<evidence type="ECO:0000313" key="5">
    <source>
        <dbReference type="Proteomes" id="UP000025227"/>
    </source>
</evidence>
<dbReference type="Gene3D" id="2.30.29.30">
    <property type="entry name" value="Pleckstrin-homology domain (PH domain)/Phosphotyrosine-binding domain (PTB)"/>
    <property type="match status" value="1"/>
</dbReference>
<keyword evidence="2" id="KW-0597">Phosphoprotein</keyword>
<reference evidence="6" key="1">
    <citation type="submission" date="2020-12" db="UniProtKB">
        <authorList>
            <consortium name="WormBaseParasite"/>
        </authorList>
    </citation>
    <scope>IDENTIFICATION</scope>
    <source>
        <strain evidence="6">MHco3</strain>
    </source>
</reference>
<dbReference type="AlphaFoldDB" id="A0A7I4YS69"/>
<dbReference type="InterPro" id="IPR016698">
    <property type="entry name" value="Numb/numb-like"/>
</dbReference>
<dbReference type="GO" id="GO:0005737">
    <property type="term" value="C:cytoplasm"/>
    <property type="evidence" value="ECO:0007669"/>
    <property type="project" value="TreeGrafter"/>
</dbReference>
<dbReference type="InterPro" id="IPR011993">
    <property type="entry name" value="PH-like_dom_sf"/>
</dbReference>
<keyword evidence="5" id="KW-1185">Reference proteome</keyword>
<feature type="region of interest" description="Disordered" evidence="3">
    <location>
        <begin position="246"/>
        <end position="272"/>
    </location>
</feature>
<dbReference type="FunFam" id="2.30.29.30:FF:000486">
    <property type="entry name" value="Numb-related protein 1"/>
    <property type="match status" value="1"/>
</dbReference>
<feature type="region of interest" description="Disordered" evidence="3">
    <location>
        <begin position="480"/>
        <end position="500"/>
    </location>
</feature>
<feature type="region of interest" description="Disordered" evidence="3">
    <location>
        <begin position="73"/>
        <end position="104"/>
    </location>
</feature>
<dbReference type="OMA" id="CTNDKES"/>
<protein>
    <submittedName>
        <fullName evidence="6">PID domain-containing protein</fullName>
    </submittedName>
</protein>
<sequence>TRMFQIMSSGNVISRGLSRISRRRKRRRNLPALEQGPSTTSVIAVVDAEDLAQNTKSSLFGRSMDRLRRSIRQSFRRGGRRSPESNTPSELVTTSNGAGGNKQEHWQPDEAAVRAGLCHFSVKYLGAVEVYESRGMQVCEGALKMLRSNRRRPIKAVLYVSGDGLRVVDQENNRGLIVDQTIEKVSFCAPDRNNDKGFAYICRDGTSRRWMCHGFHATKESGERLSHAVGCAFSICLERKKKRDEENVQNLEKALNPNWEDKGETANNAQRTNQAYQSFRKSIPISERLQDPQSAIVNNAPLASAHQPSSSIAKPRPSPNPALFQRQGSLRAPESSSAAQFRRNYSLRTNAQSLDRYPAVYGKQSLHNEPIYEGEEENVVPQAPQFTGTTHFGSDSGRLSAAAAYPVASAAAPSTDVFDLIGLGVNPSTTSPTEIAQRGHDFAANRQWAASASVTPTSTVHPPTSLPNGFHGPRPVSQINVNTNWDPAVSTSQSSSRSKADEWLEDAFRNSLTINSPSPMSPVLDKTITSTNGAHNWQAASEASNYSLFDSTVASGPPPAHPPPPLPAKDVVVRSSFPSGTEPALDVFGQSIQWDPVPVAPIPRAEDPFDLQWSRLAVGSAMASNPFASEVQRELRI</sequence>
<evidence type="ECO:0000256" key="3">
    <source>
        <dbReference type="SAM" id="MobiDB-lite"/>
    </source>
</evidence>
<feature type="compositionally biased region" description="Polar residues" evidence="3">
    <location>
        <begin position="84"/>
        <end position="96"/>
    </location>
</feature>
<keyword evidence="1" id="KW-0217">Developmental protein</keyword>
<organism evidence="5 6">
    <name type="scientific">Haemonchus contortus</name>
    <name type="common">Barber pole worm</name>
    <dbReference type="NCBI Taxonomy" id="6289"/>
    <lineage>
        <taxon>Eukaryota</taxon>
        <taxon>Metazoa</taxon>
        <taxon>Ecdysozoa</taxon>
        <taxon>Nematoda</taxon>
        <taxon>Chromadorea</taxon>
        <taxon>Rhabditida</taxon>
        <taxon>Rhabditina</taxon>
        <taxon>Rhabditomorpha</taxon>
        <taxon>Strongyloidea</taxon>
        <taxon>Trichostrongylidae</taxon>
        <taxon>Haemonchus</taxon>
    </lineage>
</organism>
<dbReference type="Proteomes" id="UP000025227">
    <property type="component" value="Unplaced"/>
</dbReference>
<evidence type="ECO:0000313" key="6">
    <source>
        <dbReference type="WBParaSite" id="HCON_00137450-00001"/>
    </source>
</evidence>
<dbReference type="InterPro" id="IPR006020">
    <property type="entry name" value="PTB/PI_dom"/>
</dbReference>
<evidence type="ECO:0000256" key="1">
    <source>
        <dbReference type="ARBA" id="ARBA00022473"/>
    </source>
</evidence>
<evidence type="ECO:0000259" key="4">
    <source>
        <dbReference type="PROSITE" id="PS01179"/>
    </source>
</evidence>
<feature type="region of interest" description="Disordered" evidence="3">
    <location>
        <begin position="303"/>
        <end position="344"/>
    </location>
</feature>
<proteinExistence type="predicted"/>
<dbReference type="PROSITE" id="PS01179">
    <property type="entry name" value="PID"/>
    <property type="match status" value="1"/>
</dbReference>
<dbReference type="OrthoDB" id="10070446at2759"/>
<accession>A0A7I4YS69</accession>
<dbReference type="SUPFAM" id="SSF50729">
    <property type="entry name" value="PH domain-like"/>
    <property type="match status" value="1"/>
</dbReference>